<dbReference type="Gene3D" id="1.10.4020.10">
    <property type="entry name" value="DNA breaking-rejoining enzymes"/>
    <property type="match status" value="1"/>
</dbReference>
<evidence type="ECO:0000313" key="4">
    <source>
        <dbReference type="EMBL" id="KAK9407103.1"/>
    </source>
</evidence>
<name>A0AAW1C0D6_CROAD</name>
<proteinExistence type="predicted"/>
<dbReference type="EMBL" id="JAOTOJ010000002">
    <property type="protein sequence ID" value="KAK9407103.1"/>
    <property type="molecule type" value="Genomic_DNA"/>
</dbReference>
<dbReference type="Proteomes" id="UP001474421">
    <property type="component" value="Unassembled WGS sequence"/>
</dbReference>
<evidence type="ECO:0000259" key="3">
    <source>
        <dbReference type="PROSITE" id="PS50804"/>
    </source>
</evidence>
<sequence>MPTQWWEYLKTKPSPATVWGSPVLPDLTSWDDLITFERVFGVCQWPGGDRVSRLKPAFSAEGQQVLSGKNARGKKTCGKVKTIFLQKNSPSMELHRQRFRQFCYQEAEGPREVCGRLRELCLCWLEPECRTKEQIVELLILEQFLIILPQDIQNQVRERSPETCAQAVALAEGFILRQQEDKRQEEQGTRSPQDVAVDFSEAQRVSLEVRQQQSSSKIRRVDIVNLSMGANLVSRKEELEQPHLKSKEEGTHLQ</sequence>
<dbReference type="SMART" id="SM00431">
    <property type="entry name" value="SCAN"/>
    <property type="match status" value="1"/>
</dbReference>
<gene>
    <name evidence="4" type="ORF">NXF25_005877</name>
</gene>
<dbReference type="PANTHER" id="PTHR45935">
    <property type="entry name" value="PROTEIN ZBED8-RELATED"/>
    <property type="match status" value="1"/>
</dbReference>
<dbReference type="PANTHER" id="PTHR45935:SF15">
    <property type="entry name" value="SCAN BOX DOMAIN-CONTAINING PROTEIN"/>
    <property type="match status" value="1"/>
</dbReference>
<feature type="domain" description="SCAN box" evidence="3">
    <location>
        <begin position="96"/>
        <end position="174"/>
    </location>
</feature>
<dbReference type="CDD" id="cd07936">
    <property type="entry name" value="SCAN"/>
    <property type="match status" value="1"/>
</dbReference>
<dbReference type="PROSITE" id="PS50804">
    <property type="entry name" value="SCAN_BOX"/>
    <property type="match status" value="1"/>
</dbReference>
<evidence type="ECO:0000256" key="2">
    <source>
        <dbReference type="SAM" id="MobiDB-lite"/>
    </source>
</evidence>
<dbReference type="InterPro" id="IPR003309">
    <property type="entry name" value="SCAN_dom"/>
</dbReference>
<dbReference type="SUPFAM" id="SSF47353">
    <property type="entry name" value="Retrovirus capsid dimerization domain-like"/>
    <property type="match status" value="1"/>
</dbReference>
<protein>
    <submittedName>
        <fullName evidence="4">Zinc finger protein with KRAB and SCAN domains 8-like</fullName>
    </submittedName>
</protein>
<dbReference type="FunFam" id="1.10.4020.10:FF:000001">
    <property type="entry name" value="zinc finger protein 263 isoform X1"/>
    <property type="match status" value="1"/>
</dbReference>
<keyword evidence="5" id="KW-1185">Reference proteome</keyword>
<comment type="caution">
    <text evidence="4">The sequence shown here is derived from an EMBL/GenBank/DDBJ whole genome shotgun (WGS) entry which is preliminary data.</text>
</comment>
<accession>A0AAW1C0D6</accession>
<evidence type="ECO:0000256" key="1">
    <source>
        <dbReference type="ARBA" id="ARBA00023242"/>
    </source>
</evidence>
<evidence type="ECO:0000313" key="5">
    <source>
        <dbReference type="Proteomes" id="UP001474421"/>
    </source>
</evidence>
<dbReference type="AlphaFoldDB" id="A0AAW1C0D6"/>
<keyword evidence="1" id="KW-0539">Nucleus</keyword>
<dbReference type="InterPro" id="IPR050916">
    <property type="entry name" value="SCAN-C2H2_zinc_finger"/>
</dbReference>
<feature type="region of interest" description="Disordered" evidence="2">
    <location>
        <begin position="235"/>
        <end position="254"/>
    </location>
</feature>
<dbReference type="InterPro" id="IPR038269">
    <property type="entry name" value="SCAN_sf"/>
</dbReference>
<reference evidence="4 5" key="1">
    <citation type="journal article" date="2024" name="Proc. Natl. Acad. Sci. U.S.A.">
        <title>The genetic regulatory architecture and epigenomic basis for age-related changes in rattlesnake venom.</title>
        <authorList>
            <person name="Hogan M.P."/>
            <person name="Holding M.L."/>
            <person name="Nystrom G.S."/>
            <person name="Colston T.J."/>
            <person name="Bartlett D.A."/>
            <person name="Mason A.J."/>
            <person name="Ellsworth S.A."/>
            <person name="Rautsaw R.M."/>
            <person name="Lawrence K.C."/>
            <person name="Strickland J.L."/>
            <person name="He B."/>
            <person name="Fraser P."/>
            <person name="Margres M.J."/>
            <person name="Gilbert D.M."/>
            <person name="Gibbs H.L."/>
            <person name="Parkinson C.L."/>
            <person name="Rokyta D.R."/>
        </authorList>
    </citation>
    <scope>NUCLEOTIDE SEQUENCE [LARGE SCALE GENOMIC DNA]</scope>
    <source>
        <strain evidence="4">DRR0105</strain>
    </source>
</reference>
<dbReference type="Pfam" id="PF02023">
    <property type="entry name" value="SCAN"/>
    <property type="match status" value="1"/>
</dbReference>
<organism evidence="4 5">
    <name type="scientific">Crotalus adamanteus</name>
    <name type="common">Eastern diamondback rattlesnake</name>
    <dbReference type="NCBI Taxonomy" id="8729"/>
    <lineage>
        <taxon>Eukaryota</taxon>
        <taxon>Metazoa</taxon>
        <taxon>Chordata</taxon>
        <taxon>Craniata</taxon>
        <taxon>Vertebrata</taxon>
        <taxon>Euteleostomi</taxon>
        <taxon>Lepidosauria</taxon>
        <taxon>Squamata</taxon>
        <taxon>Bifurcata</taxon>
        <taxon>Unidentata</taxon>
        <taxon>Episquamata</taxon>
        <taxon>Toxicofera</taxon>
        <taxon>Serpentes</taxon>
        <taxon>Colubroidea</taxon>
        <taxon>Viperidae</taxon>
        <taxon>Crotalinae</taxon>
        <taxon>Crotalus</taxon>
    </lineage>
</organism>